<sequence length="312" mass="34727">MATTFAQDVAGTMSLYKQSSKAMQVQEHNLLSGLPQDHEVMVFSGFKKLQRAAKFVLDKLNANGQSGNQFIVVLDLPEDARAKLANDKDVLGGIDFRFQFDETTGVIKVPSAEHDETTENLKDEIRDASLAMGVPKPQMTWGMSTTHKGTHSKKGKQPDQCFWPAPRHPTAVQPRGWPTLVIETGVTESLPKLREDVLWWFLNSNGDVRIVLVLSISTKRRTALLEKWQLAPANTPQPMTRATLPMPPLVQQMPTAQQPYAHQEIQLTQTTMTGGPLVLPFEALFCRPPQGTETDITLTQQELLPIIRLIGL</sequence>
<proteinExistence type="predicted"/>
<protein>
    <submittedName>
        <fullName evidence="2">Uncharacterized protein</fullName>
    </submittedName>
</protein>
<dbReference type="EMBL" id="NPHW01003099">
    <property type="protein sequence ID" value="OXV10163.1"/>
    <property type="molecule type" value="Genomic_DNA"/>
</dbReference>
<gene>
    <name evidence="2" type="ORF">Egran_02075</name>
</gene>
<dbReference type="AlphaFoldDB" id="A0A232M1A0"/>
<evidence type="ECO:0000313" key="2">
    <source>
        <dbReference type="EMBL" id="OXV10163.1"/>
    </source>
</evidence>
<evidence type="ECO:0000256" key="1">
    <source>
        <dbReference type="SAM" id="MobiDB-lite"/>
    </source>
</evidence>
<feature type="region of interest" description="Disordered" evidence="1">
    <location>
        <begin position="136"/>
        <end position="158"/>
    </location>
</feature>
<name>A0A232M1A0_9EURO</name>
<accession>A0A232M1A0</accession>
<evidence type="ECO:0000313" key="3">
    <source>
        <dbReference type="Proteomes" id="UP000243515"/>
    </source>
</evidence>
<keyword evidence="3" id="KW-1185">Reference proteome</keyword>
<reference evidence="2 3" key="1">
    <citation type="journal article" date="2015" name="Environ. Microbiol.">
        <title>Metagenome sequence of Elaphomyces granulatus from sporocarp tissue reveals Ascomycota ectomycorrhizal fingerprints of genome expansion and a Proteobacteria-rich microbiome.</title>
        <authorList>
            <person name="Quandt C.A."/>
            <person name="Kohler A."/>
            <person name="Hesse C.N."/>
            <person name="Sharpton T.J."/>
            <person name="Martin F."/>
            <person name="Spatafora J.W."/>
        </authorList>
    </citation>
    <scope>NUCLEOTIDE SEQUENCE [LARGE SCALE GENOMIC DNA]</scope>
    <source>
        <strain evidence="2 3">OSC145934</strain>
    </source>
</reference>
<comment type="caution">
    <text evidence="2">The sequence shown here is derived from an EMBL/GenBank/DDBJ whole genome shotgun (WGS) entry which is preliminary data.</text>
</comment>
<dbReference type="Proteomes" id="UP000243515">
    <property type="component" value="Unassembled WGS sequence"/>
</dbReference>
<dbReference type="OrthoDB" id="76567at2759"/>
<organism evidence="2 3">
    <name type="scientific">Elaphomyces granulatus</name>
    <dbReference type="NCBI Taxonomy" id="519963"/>
    <lineage>
        <taxon>Eukaryota</taxon>
        <taxon>Fungi</taxon>
        <taxon>Dikarya</taxon>
        <taxon>Ascomycota</taxon>
        <taxon>Pezizomycotina</taxon>
        <taxon>Eurotiomycetes</taxon>
        <taxon>Eurotiomycetidae</taxon>
        <taxon>Eurotiales</taxon>
        <taxon>Elaphomycetaceae</taxon>
        <taxon>Elaphomyces</taxon>
    </lineage>
</organism>